<reference evidence="3" key="1">
    <citation type="submission" date="2021-10" db="EMBL/GenBank/DDBJ databases">
        <authorList>
            <person name="Piombo E."/>
        </authorList>
    </citation>
    <scope>NUCLEOTIDE SEQUENCE</scope>
</reference>
<feature type="region of interest" description="Disordered" evidence="1">
    <location>
        <begin position="85"/>
        <end position="164"/>
    </location>
</feature>
<dbReference type="EMBL" id="CABFNQ020000741">
    <property type="protein sequence ID" value="CAH0031247.1"/>
    <property type="molecule type" value="Genomic_DNA"/>
</dbReference>
<accession>A0A9N9VNQ2</accession>
<keyword evidence="2" id="KW-0472">Membrane</keyword>
<evidence type="ECO:0000313" key="4">
    <source>
        <dbReference type="Proteomes" id="UP000696573"/>
    </source>
</evidence>
<feature type="transmembrane region" description="Helical" evidence="2">
    <location>
        <begin position="31"/>
        <end position="50"/>
    </location>
</feature>
<keyword evidence="4" id="KW-1185">Reference proteome</keyword>
<evidence type="ECO:0000313" key="3">
    <source>
        <dbReference type="EMBL" id="CAH0031247.1"/>
    </source>
</evidence>
<feature type="transmembrane region" description="Helical" evidence="2">
    <location>
        <begin position="56"/>
        <end position="76"/>
    </location>
</feature>
<sequence>MMKGKIQLLCCRMSPTTHCTNVSVFRPQSSLFQVGLAGGSVLPIVIFSWLGGLGTSYLPTLVIFFIDIGSLVKLMVDRGAARHADRQLLDGDPTEPTEPEEAGGYPKQQPTEEEEDAKSFHHSITREDTAEQTEQEKGDTGLSHPKPKVSPKKRRVKVASTITGSPVRGSKALKELIQVQKVILTGKQHKRNQREEGKQVHLAD</sequence>
<proteinExistence type="predicted"/>
<feature type="region of interest" description="Disordered" evidence="1">
    <location>
        <begin position="185"/>
        <end position="204"/>
    </location>
</feature>
<evidence type="ECO:0000256" key="1">
    <source>
        <dbReference type="SAM" id="MobiDB-lite"/>
    </source>
</evidence>
<feature type="compositionally biased region" description="Basic residues" evidence="1">
    <location>
        <begin position="145"/>
        <end position="157"/>
    </location>
</feature>
<protein>
    <submittedName>
        <fullName evidence="3">Uncharacterized protein</fullName>
    </submittedName>
</protein>
<feature type="compositionally biased region" description="Acidic residues" evidence="1">
    <location>
        <begin position="92"/>
        <end position="101"/>
    </location>
</feature>
<keyword evidence="2" id="KW-1133">Transmembrane helix</keyword>
<keyword evidence="2" id="KW-0812">Transmembrane</keyword>
<evidence type="ECO:0000256" key="2">
    <source>
        <dbReference type="SAM" id="Phobius"/>
    </source>
</evidence>
<name>A0A9N9VNQ2_9HYPO</name>
<feature type="compositionally biased region" description="Basic and acidic residues" evidence="1">
    <location>
        <begin position="124"/>
        <end position="139"/>
    </location>
</feature>
<gene>
    <name evidence="3" type="ORF">CRHIZ90672A_00009788</name>
</gene>
<comment type="caution">
    <text evidence="3">The sequence shown here is derived from an EMBL/GenBank/DDBJ whole genome shotgun (WGS) entry which is preliminary data.</text>
</comment>
<organism evidence="3 4">
    <name type="scientific">Clonostachys rhizophaga</name>
    <dbReference type="NCBI Taxonomy" id="160324"/>
    <lineage>
        <taxon>Eukaryota</taxon>
        <taxon>Fungi</taxon>
        <taxon>Dikarya</taxon>
        <taxon>Ascomycota</taxon>
        <taxon>Pezizomycotina</taxon>
        <taxon>Sordariomycetes</taxon>
        <taxon>Hypocreomycetidae</taxon>
        <taxon>Hypocreales</taxon>
        <taxon>Bionectriaceae</taxon>
        <taxon>Clonostachys</taxon>
    </lineage>
</organism>
<dbReference type="AlphaFoldDB" id="A0A9N9VNQ2"/>
<feature type="compositionally biased region" description="Basic and acidic residues" evidence="1">
    <location>
        <begin position="193"/>
        <end position="204"/>
    </location>
</feature>
<dbReference type="Proteomes" id="UP000696573">
    <property type="component" value="Unassembled WGS sequence"/>
</dbReference>